<name>A0A225V581_9STRA</name>
<feature type="compositionally biased region" description="Basic residues" evidence="1">
    <location>
        <begin position="1"/>
        <end position="10"/>
    </location>
</feature>
<feature type="region of interest" description="Disordered" evidence="1">
    <location>
        <begin position="114"/>
        <end position="178"/>
    </location>
</feature>
<dbReference type="AlphaFoldDB" id="A0A225V581"/>
<evidence type="ECO:0000313" key="2">
    <source>
        <dbReference type="EMBL" id="OWZ00274.1"/>
    </source>
</evidence>
<dbReference type="EMBL" id="NBNE01007753">
    <property type="protein sequence ID" value="OWZ00274.1"/>
    <property type="molecule type" value="Genomic_DNA"/>
</dbReference>
<dbReference type="OrthoDB" id="6774612at2759"/>
<feature type="region of interest" description="Disordered" evidence="1">
    <location>
        <begin position="1"/>
        <end position="94"/>
    </location>
</feature>
<accession>A0A225V581</accession>
<evidence type="ECO:0000256" key="1">
    <source>
        <dbReference type="SAM" id="MobiDB-lite"/>
    </source>
</evidence>
<comment type="caution">
    <text evidence="2">The sequence shown here is derived from an EMBL/GenBank/DDBJ whole genome shotgun (WGS) entry which is preliminary data.</text>
</comment>
<feature type="compositionally biased region" description="Basic and acidic residues" evidence="1">
    <location>
        <begin position="704"/>
        <end position="717"/>
    </location>
</feature>
<sequence length="723" mass="80932">MVTRLRLAHVRPREWSDSDTSRPEPKRRRGSTDAPLSVPSWPGSDEATRVWGGPVPEVVGSSSLASGDAPVLTPGENMSSAGGGSQGSPGLEPSTAMVGVYMATTEQPTLYVPVAEYPPGQGARPPTPALPRTAPPVRNDGPCGSEEEAKSDIPMTTRGPHPSENSRDRDRDLQEADRQIAELRAALATRDELERIRNEEYRAARTAQAKLSQEAWDRREAEFQERAAQEMKRRKVSDQDFAGLQAKVYLLEKERAQEREEGIQFRAEADRRMEAVTEKCDQEISKAAAAIDETKFQADEELSRIRSEMEHQAREDRAREAREVELQEAQLEELRMPLQGAHDANRGSVCPPRARTGVVGQEVIGAPGIAIAASGSVAPLERSSEVATDGTTTRTQPVPALSTIQPAGEPFHSAPQEKSPTLRDQLGTQPPEASISNPVHQLGHPNSRLLVPKRTEAQGENPTNTARRWAPDASRPFRGRPRETSRVRRPWTGPEYPVLRRPGTVASRVKTHQCPDPVTPSPGGPEALGPSGFQRPEVTPRGFRPFIAYDAVEPFDTSLSLDKRRAWWDKFQYTASSGGWRDRLSHNPGTKAWVQQFPESVRRSWKHLSDRFYKEFGRSTESPVERYLRLKQESWETPRTFLWRLNAAATKANVDFHSASGCRRHVNQFLKNLRDRELQLSLQGRVYFTTDELEDVLKQVEEMEQGMRRKPDNDVRFGRHKPQ</sequence>
<feature type="compositionally biased region" description="Basic and acidic residues" evidence="1">
    <location>
        <begin position="164"/>
        <end position="178"/>
    </location>
</feature>
<evidence type="ECO:0008006" key="4">
    <source>
        <dbReference type="Google" id="ProtNLM"/>
    </source>
</evidence>
<reference evidence="3" key="1">
    <citation type="submission" date="2017-03" db="EMBL/GenBank/DDBJ databases">
        <title>Phytopthora megakarya and P. palmivora, two closely related causual agents of cacao black pod achieved similar genome size and gene model numbers by different mechanisms.</title>
        <authorList>
            <person name="Ali S."/>
            <person name="Shao J."/>
            <person name="Larry D.J."/>
            <person name="Kronmiller B."/>
            <person name="Shen D."/>
            <person name="Strem M.D."/>
            <person name="Melnick R.L."/>
            <person name="Guiltinan M.J."/>
            <person name="Tyler B.M."/>
            <person name="Meinhardt L.W."/>
            <person name="Bailey B.A."/>
        </authorList>
    </citation>
    <scope>NUCLEOTIDE SEQUENCE [LARGE SCALE GENOMIC DNA]</scope>
    <source>
        <strain evidence="3">zdho120</strain>
    </source>
</reference>
<feature type="region of interest" description="Disordered" evidence="1">
    <location>
        <begin position="704"/>
        <end position="723"/>
    </location>
</feature>
<protein>
    <recommendedName>
        <fullName evidence="4">Retrotransposon gag domain-containing protein</fullName>
    </recommendedName>
</protein>
<feature type="non-terminal residue" evidence="2">
    <location>
        <position position="723"/>
    </location>
</feature>
<proteinExistence type="predicted"/>
<keyword evidence="3" id="KW-1185">Reference proteome</keyword>
<evidence type="ECO:0000313" key="3">
    <source>
        <dbReference type="Proteomes" id="UP000198211"/>
    </source>
</evidence>
<dbReference type="Proteomes" id="UP000198211">
    <property type="component" value="Unassembled WGS sequence"/>
</dbReference>
<gene>
    <name evidence="2" type="ORF">PHMEG_00028572</name>
</gene>
<organism evidence="2 3">
    <name type="scientific">Phytophthora megakarya</name>
    <dbReference type="NCBI Taxonomy" id="4795"/>
    <lineage>
        <taxon>Eukaryota</taxon>
        <taxon>Sar</taxon>
        <taxon>Stramenopiles</taxon>
        <taxon>Oomycota</taxon>
        <taxon>Peronosporomycetes</taxon>
        <taxon>Peronosporales</taxon>
        <taxon>Peronosporaceae</taxon>
        <taxon>Phytophthora</taxon>
    </lineage>
</organism>
<feature type="region of interest" description="Disordered" evidence="1">
    <location>
        <begin position="403"/>
        <end position="535"/>
    </location>
</feature>
<feature type="compositionally biased region" description="Basic and acidic residues" evidence="1">
    <location>
        <begin position="11"/>
        <end position="24"/>
    </location>
</feature>